<gene>
    <name evidence="3" type="ORF">FIV46_15960</name>
</gene>
<evidence type="ECO:0000256" key="1">
    <source>
        <dbReference type="SAM" id="SignalP"/>
    </source>
</evidence>
<dbReference type="RefSeq" id="WP_139941921.1">
    <property type="nucleotide sequence ID" value="NZ_JBHSYP010000005.1"/>
</dbReference>
<organism evidence="3 4">
    <name type="scientific">Emcibacter nanhaiensis</name>
    <dbReference type="NCBI Taxonomy" id="1505037"/>
    <lineage>
        <taxon>Bacteria</taxon>
        <taxon>Pseudomonadati</taxon>
        <taxon>Pseudomonadota</taxon>
        <taxon>Alphaproteobacteria</taxon>
        <taxon>Emcibacterales</taxon>
        <taxon>Emcibacteraceae</taxon>
        <taxon>Emcibacter</taxon>
    </lineage>
</organism>
<dbReference type="InterPro" id="IPR021255">
    <property type="entry name" value="DUF2807"/>
</dbReference>
<dbReference type="AlphaFoldDB" id="A0A501PCB4"/>
<dbReference type="Pfam" id="PF10988">
    <property type="entry name" value="DUF2807"/>
    <property type="match status" value="1"/>
</dbReference>
<proteinExistence type="predicted"/>
<feature type="signal peptide" evidence="1">
    <location>
        <begin position="1"/>
        <end position="27"/>
    </location>
</feature>
<dbReference type="PANTHER" id="PTHR39200">
    <property type="entry name" value="HYPOTHETICAL EXPORTED PROTEIN"/>
    <property type="match status" value="1"/>
</dbReference>
<accession>A0A501PCB4</accession>
<feature type="domain" description="Putative auto-transporter adhesin head GIN" evidence="2">
    <location>
        <begin position="142"/>
        <end position="238"/>
    </location>
</feature>
<sequence length="255" mass="27491">MKKSMLVPGALFLAAALPTLAPSLALAGGKSYDLKEFDRIEIDSSVDFEIEVGKKQSVKVEASEETLERLDVFVRGHTLTIRQKRGKYRNWSGEKPEIMIAMKTLEDLEINGSADGTIKGLKTERFDLEINGSGDIEFTGKVGRLDVELNGTGEVTGEKIDAGHASVEINGSGDVSLEGTCEKLNLEINGSGEFDGDNLKCQAADVEIMGSGDASVYATDLVDVEVIGSGTVDISGKPDKVMKEVRRHNNIIIRD</sequence>
<dbReference type="Gene3D" id="2.160.20.120">
    <property type="match status" value="1"/>
</dbReference>
<name>A0A501PCB4_9PROT</name>
<protein>
    <submittedName>
        <fullName evidence="3">DUF2807 domain-containing protein</fullName>
    </submittedName>
</protein>
<evidence type="ECO:0000259" key="2">
    <source>
        <dbReference type="Pfam" id="PF10988"/>
    </source>
</evidence>
<evidence type="ECO:0000313" key="3">
    <source>
        <dbReference type="EMBL" id="TPD57606.1"/>
    </source>
</evidence>
<evidence type="ECO:0000313" key="4">
    <source>
        <dbReference type="Proteomes" id="UP000319148"/>
    </source>
</evidence>
<feature type="chain" id="PRO_5021414353" evidence="1">
    <location>
        <begin position="28"/>
        <end position="255"/>
    </location>
</feature>
<keyword evidence="4" id="KW-1185">Reference proteome</keyword>
<keyword evidence="1" id="KW-0732">Signal</keyword>
<reference evidence="4" key="1">
    <citation type="submission" date="2019-06" db="EMBL/GenBank/DDBJ databases">
        <title>The complete genome of Emcibacter congregatus ZYLT.</title>
        <authorList>
            <person name="Zhao Z."/>
        </authorList>
    </citation>
    <scope>NUCLEOTIDE SEQUENCE [LARGE SCALE GENOMIC DNA]</scope>
    <source>
        <strain evidence="4">MCCC 1A06723</strain>
    </source>
</reference>
<dbReference type="PANTHER" id="PTHR39200:SF1">
    <property type="entry name" value="AUTO-TRANSPORTER ADHESIN HEAD GIN DOMAIN-CONTAINING PROTEIN-RELATED"/>
    <property type="match status" value="1"/>
</dbReference>
<dbReference type="Proteomes" id="UP000319148">
    <property type="component" value="Unassembled WGS sequence"/>
</dbReference>
<dbReference type="OrthoDB" id="7595459at2"/>
<dbReference type="EMBL" id="VFIY01000018">
    <property type="protein sequence ID" value="TPD57606.1"/>
    <property type="molecule type" value="Genomic_DNA"/>
</dbReference>
<comment type="caution">
    <text evidence="3">The sequence shown here is derived from an EMBL/GenBank/DDBJ whole genome shotgun (WGS) entry which is preliminary data.</text>
</comment>